<keyword evidence="8" id="KW-1185">Reference proteome</keyword>
<accession>A0A0S4QRQ0</accession>
<dbReference type="PANTHER" id="PTHR21716:SF64">
    <property type="entry name" value="AI-2 TRANSPORT PROTEIN TQSA"/>
    <property type="match status" value="1"/>
</dbReference>
<sequence length="367" mass="38996">MSSINTPKGSLTRSTAILLGLASSTVAIAGMRAFRDTLAAAFLALVLVVTCHPLQTCLRRRGAPGWVGVAVTMTTIYTIMAGLVVALVTAAARLVTLLPDYATQFEKLLNQAARRLEDLGVTPEQASTTVGRLDLSKLSGLLQNILSGLTSAGSNLMFLVALVFFLAIDGDQFARRLDMAAESRPLLVDALRAFARNTRRYLAVSSLFGLVVAALDVLALHWLAIPLPLLWGLLSFITNYIPNIGFLVGLLPPALLGLLEGGVARMLWVVAVYSSINMVVQSFIQPKVVGNVVSLSATLTFFSVVFWTLVLGPLGALLAVPMTLLTKALLIDSDPAAQWLRPLLGDTTAEAAEEDATPSAQSKTQSP</sequence>
<dbReference type="Proteomes" id="UP000198802">
    <property type="component" value="Unassembled WGS sequence"/>
</dbReference>
<feature type="transmembrane region" description="Helical" evidence="6">
    <location>
        <begin position="37"/>
        <end position="54"/>
    </location>
</feature>
<feature type="transmembrane region" description="Helical" evidence="6">
    <location>
        <begin position="229"/>
        <end position="251"/>
    </location>
</feature>
<evidence type="ECO:0000256" key="1">
    <source>
        <dbReference type="ARBA" id="ARBA00004141"/>
    </source>
</evidence>
<dbReference type="PANTHER" id="PTHR21716">
    <property type="entry name" value="TRANSMEMBRANE PROTEIN"/>
    <property type="match status" value="1"/>
</dbReference>
<feature type="transmembrane region" description="Helical" evidence="6">
    <location>
        <begin position="145"/>
        <end position="168"/>
    </location>
</feature>
<keyword evidence="5 6" id="KW-0472">Membrane</keyword>
<keyword evidence="3 6" id="KW-0812">Transmembrane</keyword>
<comment type="similarity">
    <text evidence="2">Belongs to the autoinducer-2 exporter (AI-2E) (TC 2.A.86) family.</text>
</comment>
<gene>
    <name evidence="7" type="ORF">Ga0074812_117114</name>
</gene>
<name>A0A0S4QRQ0_9ACTN</name>
<feature type="transmembrane region" description="Helical" evidence="6">
    <location>
        <begin position="263"/>
        <end position="284"/>
    </location>
</feature>
<dbReference type="AlphaFoldDB" id="A0A0S4QRQ0"/>
<dbReference type="GO" id="GO:0016020">
    <property type="term" value="C:membrane"/>
    <property type="evidence" value="ECO:0007669"/>
    <property type="project" value="UniProtKB-SubCell"/>
</dbReference>
<evidence type="ECO:0000313" key="8">
    <source>
        <dbReference type="Proteomes" id="UP000198802"/>
    </source>
</evidence>
<dbReference type="RefSeq" id="WP_091280934.1">
    <property type="nucleotide sequence ID" value="NZ_FAOZ01000017.1"/>
</dbReference>
<evidence type="ECO:0000256" key="6">
    <source>
        <dbReference type="SAM" id="Phobius"/>
    </source>
</evidence>
<evidence type="ECO:0000256" key="5">
    <source>
        <dbReference type="ARBA" id="ARBA00023136"/>
    </source>
</evidence>
<feature type="transmembrane region" description="Helical" evidence="6">
    <location>
        <begin position="201"/>
        <end position="223"/>
    </location>
</feature>
<dbReference type="Pfam" id="PF01594">
    <property type="entry name" value="AI-2E_transport"/>
    <property type="match status" value="1"/>
</dbReference>
<evidence type="ECO:0000313" key="7">
    <source>
        <dbReference type="EMBL" id="CUU58205.1"/>
    </source>
</evidence>
<feature type="transmembrane region" description="Helical" evidence="6">
    <location>
        <begin position="304"/>
        <end position="325"/>
    </location>
</feature>
<evidence type="ECO:0000256" key="3">
    <source>
        <dbReference type="ARBA" id="ARBA00022692"/>
    </source>
</evidence>
<dbReference type="InterPro" id="IPR002549">
    <property type="entry name" value="AI-2E-like"/>
</dbReference>
<keyword evidence="4 6" id="KW-1133">Transmembrane helix</keyword>
<organism evidence="7 8">
    <name type="scientific">Parafrankia irregularis</name>
    <dbReference type="NCBI Taxonomy" id="795642"/>
    <lineage>
        <taxon>Bacteria</taxon>
        <taxon>Bacillati</taxon>
        <taxon>Actinomycetota</taxon>
        <taxon>Actinomycetes</taxon>
        <taxon>Frankiales</taxon>
        <taxon>Frankiaceae</taxon>
        <taxon>Parafrankia</taxon>
    </lineage>
</organism>
<protein>
    <submittedName>
        <fullName evidence="7">Predicted PurR-regulated permease PerM</fullName>
    </submittedName>
</protein>
<evidence type="ECO:0000256" key="2">
    <source>
        <dbReference type="ARBA" id="ARBA00009773"/>
    </source>
</evidence>
<evidence type="ECO:0000256" key="4">
    <source>
        <dbReference type="ARBA" id="ARBA00022989"/>
    </source>
</evidence>
<proteinExistence type="inferred from homology"/>
<dbReference type="EMBL" id="FAOZ01000017">
    <property type="protein sequence ID" value="CUU58205.1"/>
    <property type="molecule type" value="Genomic_DNA"/>
</dbReference>
<feature type="transmembrane region" description="Helical" evidence="6">
    <location>
        <begin position="66"/>
        <end position="92"/>
    </location>
</feature>
<comment type="subcellular location">
    <subcellularLocation>
        <location evidence="1">Membrane</location>
        <topology evidence="1">Multi-pass membrane protein</topology>
    </subcellularLocation>
</comment>
<reference evidence="8" key="1">
    <citation type="submission" date="2015-11" db="EMBL/GenBank/DDBJ databases">
        <authorList>
            <person name="Varghese N."/>
        </authorList>
    </citation>
    <scope>NUCLEOTIDE SEQUENCE [LARGE SCALE GENOMIC DNA]</scope>
    <source>
        <strain evidence="8">DSM 45899</strain>
    </source>
</reference>
<dbReference type="GO" id="GO:0055085">
    <property type="term" value="P:transmembrane transport"/>
    <property type="evidence" value="ECO:0007669"/>
    <property type="project" value="TreeGrafter"/>
</dbReference>